<dbReference type="PANTHER" id="PTHR10859">
    <property type="entry name" value="GLYCOSYL TRANSFERASE"/>
    <property type="match status" value="1"/>
</dbReference>
<protein>
    <submittedName>
        <fullName evidence="3">Glycosyltransferase family 2 protein</fullName>
    </submittedName>
</protein>
<dbReference type="InterPro" id="IPR029044">
    <property type="entry name" value="Nucleotide-diphossugar_trans"/>
</dbReference>
<evidence type="ECO:0000259" key="2">
    <source>
        <dbReference type="Pfam" id="PF00535"/>
    </source>
</evidence>
<keyword evidence="4" id="KW-1185">Reference proteome</keyword>
<evidence type="ECO:0000256" key="1">
    <source>
        <dbReference type="SAM" id="Phobius"/>
    </source>
</evidence>
<feature type="transmembrane region" description="Helical" evidence="1">
    <location>
        <begin position="334"/>
        <end position="355"/>
    </location>
</feature>
<sequence length="365" mass="41421">MIKDKTIAVVIPAYNEETQIEMVIESVPEFVDRILVVNDGSKDNTAEIVQRIIDADKNDYSSERIGETEIKPNRYNSVDIALKNAIESESVRYVPHGIYNSNPEKSRVILINNLENGGVGAAVANGYKWCRENEIDCIAKIDGDGQMDPSELEAICMPVINDEVDYVKGNRLIYPGASLIIPKVRYFGNSVLSILTKVASGYWHISDTQTAFTAISLKALKALKLYDLYRTYGYPNDILVKLNINFCSIKEIPIKPVYEIGEQSKMKIFKVIPRISSILIKGFFKRMWHKYLLKSFHPLFILYQIGFLSLIISIPFGIKILFKVLTNQPANPVTVLAFIFLFISGFQALLFAMWMDIQDNERLNK</sequence>
<dbReference type="PANTHER" id="PTHR10859:SF105">
    <property type="entry name" value="DOLICHYL-PHOSPHATE BETA-D-MANNOSYLTRANSFERASE"/>
    <property type="match status" value="1"/>
</dbReference>
<dbReference type="EMBL" id="JAPOHD010000015">
    <property type="protein sequence ID" value="MCY1720374.1"/>
    <property type="molecule type" value="Genomic_DNA"/>
</dbReference>
<keyword evidence="1" id="KW-1133">Transmembrane helix</keyword>
<dbReference type="RefSeq" id="WP_343332707.1">
    <property type="nucleotide sequence ID" value="NZ_JAPOHD010000015.1"/>
</dbReference>
<proteinExistence type="predicted"/>
<evidence type="ECO:0000313" key="4">
    <source>
        <dbReference type="Proteomes" id="UP001145087"/>
    </source>
</evidence>
<dbReference type="Proteomes" id="UP001145087">
    <property type="component" value="Unassembled WGS sequence"/>
</dbReference>
<dbReference type="InterPro" id="IPR001173">
    <property type="entry name" value="Glyco_trans_2-like"/>
</dbReference>
<dbReference type="Gene3D" id="3.90.550.10">
    <property type="entry name" value="Spore Coat Polysaccharide Biosynthesis Protein SpsA, Chain A"/>
    <property type="match status" value="1"/>
</dbReference>
<dbReference type="Pfam" id="PF00535">
    <property type="entry name" value="Glycos_transf_2"/>
    <property type="match status" value="2"/>
</dbReference>
<comment type="caution">
    <text evidence="3">The sequence shown here is derived from an EMBL/GenBank/DDBJ whole genome shotgun (WGS) entry which is preliminary data.</text>
</comment>
<accession>A0A9X3J4G8</accession>
<evidence type="ECO:0000313" key="3">
    <source>
        <dbReference type="EMBL" id="MCY1720374.1"/>
    </source>
</evidence>
<dbReference type="CDD" id="cd04179">
    <property type="entry name" value="DPM_DPG-synthase_like"/>
    <property type="match status" value="1"/>
</dbReference>
<keyword evidence="1" id="KW-0812">Transmembrane</keyword>
<feature type="transmembrane region" description="Helical" evidence="1">
    <location>
        <begin position="300"/>
        <end position="322"/>
    </location>
</feature>
<keyword evidence="1" id="KW-0472">Membrane</keyword>
<feature type="domain" description="Glycosyltransferase 2-like" evidence="2">
    <location>
        <begin position="9"/>
        <end position="56"/>
    </location>
</feature>
<dbReference type="GO" id="GO:0006487">
    <property type="term" value="P:protein N-linked glycosylation"/>
    <property type="evidence" value="ECO:0007669"/>
    <property type="project" value="TreeGrafter"/>
</dbReference>
<reference evidence="3" key="1">
    <citation type="submission" date="2022-11" db="EMBL/GenBank/DDBJ databases">
        <title>Marilongibacter aestuarii gen. nov., sp. nov., isolated from tidal flat sediment.</title>
        <authorList>
            <person name="Jiayan W."/>
        </authorList>
    </citation>
    <scope>NUCLEOTIDE SEQUENCE</scope>
    <source>
        <strain evidence="3">Z1-6</strain>
    </source>
</reference>
<dbReference type="SUPFAM" id="SSF53448">
    <property type="entry name" value="Nucleotide-diphospho-sugar transferases"/>
    <property type="match status" value="1"/>
</dbReference>
<organism evidence="3 4">
    <name type="scientific">Draconibacterium aestuarii</name>
    <dbReference type="NCBI Taxonomy" id="2998507"/>
    <lineage>
        <taxon>Bacteria</taxon>
        <taxon>Pseudomonadati</taxon>
        <taxon>Bacteroidota</taxon>
        <taxon>Bacteroidia</taxon>
        <taxon>Marinilabiliales</taxon>
        <taxon>Prolixibacteraceae</taxon>
        <taxon>Draconibacterium</taxon>
    </lineage>
</organism>
<gene>
    <name evidence="3" type="ORF">OU798_08475</name>
</gene>
<name>A0A9X3J4G8_9BACT</name>
<dbReference type="AlphaFoldDB" id="A0A9X3J4G8"/>
<feature type="domain" description="Glycosyltransferase 2-like" evidence="2">
    <location>
        <begin position="104"/>
        <end position="222"/>
    </location>
</feature>